<evidence type="ECO:0000313" key="1">
    <source>
        <dbReference type="EMBL" id="CAG8769956.1"/>
    </source>
</evidence>
<reference evidence="1" key="1">
    <citation type="submission" date="2021-06" db="EMBL/GenBank/DDBJ databases">
        <authorList>
            <person name="Kallberg Y."/>
            <person name="Tangrot J."/>
            <person name="Rosling A."/>
        </authorList>
    </citation>
    <scope>NUCLEOTIDE SEQUENCE</scope>
    <source>
        <strain evidence="1">MA461A</strain>
    </source>
</reference>
<feature type="non-terminal residue" evidence="1">
    <location>
        <position position="1"/>
    </location>
</feature>
<dbReference type="EMBL" id="CAJVQC010040036">
    <property type="protein sequence ID" value="CAG8769956.1"/>
    <property type="molecule type" value="Genomic_DNA"/>
</dbReference>
<protein>
    <submittedName>
        <fullName evidence="1">21505_t:CDS:1</fullName>
    </submittedName>
</protein>
<gene>
    <name evidence="1" type="ORF">RPERSI_LOCUS16287</name>
</gene>
<organism evidence="1 2">
    <name type="scientific">Racocetra persica</name>
    <dbReference type="NCBI Taxonomy" id="160502"/>
    <lineage>
        <taxon>Eukaryota</taxon>
        <taxon>Fungi</taxon>
        <taxon>Fungi incertae sedis</taxon>
        <taxon>Mucoromycota</taxon>
        <taxon>Glomeromycotina</taxon>
        <taxon>Glomeromycetes</taxon>
        <taxon>Diversisporales</taxon>
        <taxon>Gigasporaceae</taxon>
        <taxon>Racocetra</taxon>
    </lineage>
</organism>
<sequence>EVSRPITENIVAPYIIRETEEERQTRNLSNEISGLRLDMDNFQTNMQELLERRSEVGTTVFEEQQQQLETQMAETQTRLNELQARYNAIPEEIRRSIRKILGWNKKKKEEIQEQVKALNTELQVQKVEQAIEQLRQERVVKKPKKAELVVDKQSEEMNYSDYEANNIGNVGDNKHFNNNLYNKFHGSLEPLKKLIKLKDLHISNTDIDSGLEYLPDSVEEFHCSAEKNPERE</sequence>
<name>A0ACA9QZ40_9GLOM</name>
<evidence type="ECO:0000313" key="2">
    <source>
        <dbReference type="Proteomes" id="UP000789920"/>
    </source>
</evidence>
<proteinExistence type="predicted"/>
<feature type="non-terminal residue" evidence="1">
    <location>
        <position position="232"/>
    </location>
</feature>
<accession>A0ACA9QZ40</accession>
<dbReference type="Proteomes" id="UP000789920">
    <property type="component" value="Unassembled WGS sequence"/>
</dbReference>
<keyword evidence="2" id="KW-1185">Reference proteome</keyword>
<comment type="caution">
    <text evidence="1">The sequence shown here is derived from an EMBL/GenBank/DDBJ whole genome shotgun (WGS) entry which is preliminary data.</text>
</comment>